<sequence length="306" mass="34636">MLGTDTLVSVGLPVRNGAARLEGVVSSVLAQDHENIELVICDNASTDDTEEFCRELARSDSRIAYHRQPRNVGLLNNFIHAGRIARGTFFRWVGDDDWLAPDCVSASLRAFEQDGRLILVTTQVAYTDPDGTTRTGVYEGTGLRSDDPVERFAEMLRMLNESHLLIDPLYGLMRRDRMVDIPRRNMLREDEVFAAKLALAGPWGHVPEVLAHRNWKHERIRVIGRRLGVPAWQAHFSSTLQYLELLNWVRESGLTGEQSRRARAAAHRMYARRQRRTASHRGRKLVRLAGELVSGGRFSERSATGR</sequence>
<keyword evidence="2" id="KW-0808">Transferase</keyword>
<dbReference type="Proteomes" id="UP000534286">
    <property type="component" value="Unassembled WGS sequence"/>
</dbReference>
<dbReference type="InterPro" id="IPR050834">
    <property type="entry name" value="Glycosyltransf_2"/>
</dbReference>
<reference evidence="2 3" key="1">
    <citation type="submission" date="2020-08" db="EMBL/GenBank/DDBJ databases">
        <title>Sequencing the genomes of 1000 actinobacteria strains.</title>
        <authorList>
            <person name="Klenk H.-P."/>
        </authorList>
    </citation>
    <scope>NUCLEOTIDE SEQUENCE [LARGE SCALE GENOMIC DNA]</scope>
    <source>
        <strain evidence="2 3">DSM 43023</strain>
    </source>
</reference>
<dbReference type="GO" id="GO:0016740">
    <property type="term" value="F:transferase activity"/>
    <property type="evidence" value="ECO:0007669"/>
    <property type="project" value="UniProtKB-KW"/>
</dbReference>
<accession>A0A7W7RVQ1</accession>
<comment type="caution">
    <text evidence="2">The sequence shown here is derived from an EMBL/GenBank/DDBJ whole genome shotgun (WGS) entry which is preliminary data.</text>
</comment>
<dbReference type="PANTHER" id="PTHR43685:SF2">
    <property type="entry name" value="GLYCOSYLTRANSFERASE 2-LIKE DOMAIN-CONTAINING PROTEIN"/>
    <property type="match status" value="1"/>
</dbReference>
<dbReference type="Pfam" id="PF00535">
    <property type="entry name" value="Glycos_transf_2"/>
    <property type="match status" value="1"/>
</dbReference>
<evidence type="ECO:0000313" key="3">
    <source>
        <dbReference type="Proteomes" id="UP000534286"/>
    </source>
</evidence>
<dbReference type="PANTHER" id="PTHR43685">
    <property type="entry name" value="GLYCOSYLTRANSFERASE"/>
    <property type="match status" value="1"/>
</dbReference>
<evidence type="ECO:0000259" key="1">
    <source>
        <dbReference type="Pfam" id="PF00535"/>
    </source>
</evidence>
<dbReference type="SUPFAM" id="SSF53448">
    <property type="entry name" value="Nucleotide-diphospho-sugar transferases"/>
    <property type="match status" value="1"/>
</dbReference>
<dbReference type="InterPro" id="IPR001173">
    <property type="entry name" value="Glyco_trans_2-like"/>
</dbReference>
<gene>
    <name evidence="2" type="ORF">FHR32_003370</name>
</gene>
<dbReference type="EMBL" id="JACHJU010000001">
    <property type="protein sequence ID" value="MBB4939065.1"/>
    <property type="molecule type" value="Genomic_DNA"/>
</dbReference>
<name>A0A7W7RVQ1_9ACTN</name>
<protein>
    <submittedName>
        <fullName evidence="2">Glycosyltransferase involved in cell wall biosynthesis</fullName>
    </submittedName>
</protein>
<keyword evidence="3" id="KW-1185">Reference proteome</keyword>
<evidence type="ECO:0000313" key="2">
    <source>
        <dbReference type="EMBL" id="MBB4939065.1"/>
    </source>
</evidence>
<organism evidence="2 3">
    <name type="scientific">Streptosporangium album</name>
    <dbReference type="NCBI Taxonomy" id="47479"/>
    <lineage>
        <taxon>Bacteria</taxon>
        <taxon>Bacillati</taxon>
        <taxon>Actinomycetota</taxon>
        <taxon>Actinomycetes</taxon>
        <taxon>Streptosporangiales</taxon>
        <taxon>Streptosporangiaceae</taxon>
        <taxon>Streptosporangium</taxon>
    </lineage>
</organism>
<proteinExistence type="predicted"/>
<feature type="domain" description="Glycosyltransferase 2-like" evidence="1">
    <location>
        <begin position="9"/>
        <end position="135"/>
    </location>
</feature>
<dbReference type="InterPro" id="IPR029044">
    <property type="entry name" value="Nucleotide-diphossugar_trans"/>
</dbReference>
<dbReference type="Gene3D" id="3.90.550.10">
    <property type="entry name" value="Spore Coat Polysaccharide Biosynthesis Protein SpsA, Chain A"/>
    <property type="match status" value="1"/>
</dbReference>
<dbReference type="AlphaFoldDB" id="A0A7W7RVQ1"/>
<dbReference type="CDD" id="cd00761">
    <property type="entry name" value="Glyco_tranf_GTA_type"/>
    <property type="match status" value="1"/>
</dbReference>
<dbReference type="RefSeq" id="WP_184755139.1">
    <property type="nucleotide sequence ID" value="NZ_BAABEK010000013.1"/>
</dbReference>